<dbReference type="AlphaFoldDB" id="A0A5C2SQQ7"/>
<accession>A0A5C2SQQ7</accession>
<evidence type="ECO:0000259" key="12">
    <source>
        <dbReference type="PROSITE" id="PS50011"/>
    </source>
</evidence>
<dbReference type="PANTHER" id="PTHR24353">
    <property type="entry name" value="CYCLIC NUCLEOTIDE-DEPENDENT PROTEIN KINASE"/>
    <property type="match status" value="1"/>
</dbReference>
<dbReference type="PROSITE" id="PS51285">
    <property type="entry name" value="AGC_KINASE_CTER"/>
    <property type="match status" value="1"/>
</dbReference>
<dbReference type="InterPro" id="IPR000961">
    <property type="entry name" value="AGC-kinase_C"/>
</dbReference>
<dbReference type="SUPFAM" id="SSF56112">
    <property type="entry name" value="Protein kinase-like (PK-like)"/>
    <property type="match status" value="1"/>
</dbReference>
<dbReference type="PROSITE" id="PS00108">
    <property type="entry name" value="PROTEIN_KINASE_ST"/>
    <property type="match status" value="1"/>
</dbReference>
<feature type="region of interest" description="Disordered" evidence="11">
    <location>
        <begin position="25"/>
        <end position="128"/>
    </location>
</feature>
<feature type="domain" description="Protein kinase" evidence="12">
    <location>
        <begin position="138"/>
        <end position="397"/>
    </location>
</feature>
<evidence type="ECO:0000256" key="1">
    <source>
        <dbReference type="ARBA" id="ARBA00012444"/>
    </source>
</evidence>
<protein>
    <recommendedName>
        <fullName evidence="1">cAMP-dependent protein kinase</fullName>
        <ecNumber evidence="1">2.7.11.11</ecNumber>
    </recommendedName>
</protein>
<feature type="compositionally biased region" description="Basic and acidic residues" evidence="11">
    <location>
        <begin position="119"/>
        <end position="128"/>
    </location>
</feature>
<dbReference type="PANTHER" id="PTHR24353:SF37">
    <property type="entry name" value="CAMP-DEPENDENT PROTEIN KINASE CATALYTIC SUBUNIT PRKX"/>
    <property type="match status" value="1"/>
</dbReference>
<evidence type="ECO:0000256" key="9">
    <source>
        <dbReference type="PROSITE-ProRule" id="PRU10141"/>
    </source>
</evidence>
<evidence type="ECO:0000256" key="10">
    <source>
        <dbReference type="RuleBase" id="RU000304"/>
    </source>
</evidence>
<dbReference type="GO" id="GO:0005952">
    <property type="term" value="C:cAMP-dependent protein kinase complex"/>
    <property type="evidence" value="ECO:0007669"/>
    <property type="project" value="TreeGrafter"/>
</dbReference>
<evidence type="ECO:0000256" key="5">
    <source>
        <dbReference type="ARBA" id="ARBA00022777"/>
    </source>
</evidence>
<evidence type="ECO:0000256" key="6">
    <source>
        <dbReference type="ARBA" id="ARBA00022840"/>
    </source>
</evidence>
<dbReference type="FunFam" id="3.30.200.20:FF:000042">
    <property type="entry name" value="Aurora kinase A"/>
    <property type="match status" value="1"/>
</dbReference>
<comment type="catalytic activity">
    <reaction evidence="8">
        <text>L-seryl-[protein] + ATP = O-phospho-L-seryl-[protein] + ADP + H(+)</text>
        <dbReference type="Rhea" id="RHEA:17989"/>
        <dbReference type="Rhea" id="RHEA-COMP:9863"/>
        <dbReference type="Rhea" id="RHEA-COMP:11604"/>
        <dbReference type="ChEBI" id="CHEBI:15378"/>
        <dbReference type="ChEBI" id="CHEBI:29999"/>
        <dbReference type="ChEBI" id="CHEBI:30616"/>
        <dbReference type="ChEBI" id="CHEBI:83421"/>
        <dbReference type="ChEBI" id="CHEBI:456216"/>
        <dbReference type="EC" id="2.7.11.11"/>
    </reaction>
</comment>
<dbReference type="EMBL" id="ML122251">
    <property type="protein sequence ID" value="RPD65990.1"/>
    <property type="molecule type" value="Genomic_DNA"/>
</dbReference>
<dbReference type="STRING" id="1328759.A0A5C2SQQ7"/>
<dbReference type="GO" id="GO:0005829">
    <property type="term" value="C:cytosol"/>
    <property type="evidence" value="ECO:0007669"/>
    <property type="project" value="TreeGrafter"/>
</dbReference>
<dbReference type="Proteomes" id="UP000313359">
    <property type="component" value="Unassembled WGS sequence"/>
</dbReference>
<keyword evidence="4 9" id="KW-0547">Nucleotide-binding</keyword>
<feature type="domain" description="AGC-kinase C-terminal" evidence="13">
    <location>
        <begin position="398"/>
        <end position="464"/>
    </location>
</feature>
<dbReference type="PROSITE" id="PS50011">
    <property type="entry name" value="PROTEIN_KINASE_DOM"/>
    <property type="match status" value="1"/>
</dbReference>
<evidence type="ECO:0000256" key="4">
    <source>
        <dbReference type="ARBA" id="ARBA00022741"/>
    </source>
</evidence>
<dbReference type="InterPro" id="IPR000719">
    <property type="entry name" value="Prot_kinase_dom"/>
</dbReference>
<dbReference type="GO" id="GO:0009653">
    <property type="term" value="P:anatomical structure morphogenesis"/>
    <property type="evidence" value="ECO:0007669"/>
    <property type="project" value="UniProtKB-ARBA"/>
</dbReference>
<dbReference type="SMART" id="SM00220">
    <property type="entry name" value="S_TKc"/>
    <property type="match status" value="1"/>
</dbReference>
<evidence type="ECO:0000256" key="2">
    <source>
        <dbReference type="ARBA" id="ARBA00022527"/>
    </source>
</evidence>
<comment type="catalytic activity">
    <reaction evidence="7">
        <text>L-threonyl-[protein] + ATP = O-phospho-L-threonyl-[protein] + ADP + H(+)</text>
        <dbReference type="Rhea" id="RHEA:46608"/>
        <dbReference type="Rhea" id="RHEA-COMP:11060"/>
        <dbReference type="Rhea" id="RHEA-COMP:11605"/>
        <dbReference type="ChEBI" id="CHEBI:15378"/>
        <dbReference type="ChEBI" id="CHEBI:30013"/>
        <dbReference type="ChEBI" id="CHEBI:30616"/>
        <dbReference type="ChEBI" id="CHEBI:61977"/>
        <dbReference type="ChEBI" id="CHEBI:456216"/>
        <dbReference type="EC" id="2.7.11.11"/>
    </reaction>
</comment>
<dbReference type="Gene3D" id="3.30.200.20">
    <property type="entry name" value="Phosphorylase Kinase, domain 1"/>
    <property type="match status" value="1"/>
</dbReference>
<comment type="similarity">
    <text evidence="10">Belongs to the protein kinase superfamily.</text>
</comment>
<sequence length="464" mass="52612">MEHPTYPAFRSTSLPSHTALALSTTPDSSFFRRDSDCMLSDGPITPPLSPERSEDGDAAIIVDSEPRYSGPGGQVQPSIPHAHLREGDSRHGSGRRSHQQDVMDVDGRASASSPRSPQRHLEDEQSHLEKGSLKLTDFEVKGTLGTGTFGRVLLVRLRGSSSQSTANCFALKVLRKTEIVRLRQVEHVNAERYILSRVRHPFIVDLYATYQDSLNVYMLMSYVPGGELFTHLRRAKRFTADVTRFYLATIILALKYLHSFNIIYRDLKPENLLLDSRGYLRLTDFGFAKIVDDRTWTLCGTPEYLAPEIIQSDGHGKAADWWACGILCYEMLVGYPPFFDETAYGIYEKILKGRIHWPNQVDPLSKDIIKAFLHPDRSKRLGNLIGGSQDVLDHPWFRGVDWDALERREIRAPIIPHVATVDDTRNFSHLPLPPAEEIPGLIREERPPSIQQRFDSVAYQFLEF</sequence>
<dbReference type="Gene3D" id="1.10.510.10">
    <property type="entry name" value="Transferase(Phosphotransferase) domain 1"/>
    <property type="match status" value="1"/>
</dbReference>
<reference evidence="14" key="1">
    <citation type="journal article" date="2018" name="Genome Biol. Evol.">
        <title>Genomics and development of Lentinus tigrinus, a white-rot wood-decaying mushroom with dimorphic fruiting bodies.</title>
        <authorList>
            <person name="Wu B."/>
            <person name="Xu Z."/>
            <person name="Knudson A."/>
            <person name="Carlson A."/>
            <person name="Chen N."/>
            <person name="Kovaka S."/>
            <person name="LaButti K."/>
            <person name="Lipzen A."/>
            <person name="Pennachio C."/>
            <person name="Riley R."/>
            <person name="Schakwitz W."/>
            <person name="Umezawa K."/>
            <person name="Ohm R.A."/>
            <person name="Grigoriev I.V."/>
            <person name="Nagy L.G."/>
            <person name="Gibbons J."/>
            <person name="Hibbett D."/>
        </authorList>
    </citation>
    <scope>NUCLEOTIDE SEQUENCE [LARGE SCALE GENOMIC DNA]</scope>
    <source>
        <strain evidence="14">ALCF2SS1-6</strain>
    </source>
</reference>
<keyword evidence="6 9" id="KW-0067">ATP-binding</keyword>
<keyword evidence="5 14" id="KW-0418">Kinase</keyword>
<dbReference type="SMART" id="SM00133">
    <property type="entry name" value="S_TK_X"/>
    <property type="match status" value="1"/>
</dbReference>
<feature type="binding site" evidence="9">
    <location>
        <position position="172"/>
    </location>
    <ligand>
        <name>ATP</name>
        <dbReference type="ChEBI" id="CHEBI:30616"/>
    </ligand>
</feature>
<name>A0A5C2SQQ7_9APHY</name>
<evidence type="ECO:0000256" key="3">
    <source>
        <dbReference type="ARBA" id="ARBA00022679"/>
    </source>
</evidence>
<evidence type="ECO:0000256" key="7">
    <source>
        <dbReference type="ARBA" id="ARBA00047292"/>
    </source>
</evidence>
<evidence type="ECO:0000313" key="15">
    <source>
        <dbReference type="Proteomes" id="UP000313359"/>
    </source>
</evidence>
<proteinExistence type="inferred from homology"/>
<dbReference type="InterPro" id="IPR011009">
    <property type="entry name" value="Kinase-like_dom_sf"/>
</dbReference>
<dbReference type="CDD" id="cd05580">
    <property type="entry name" value="STKc_PKA_like"/>
    <property type="match status" value="1"/>
</dbReference>
<keyword evidence="3" id="KW-0808">Transferase</keyword>
<keyword evidence="15" id="KW-1185">Reference proteome</keyword>
<dbReference type="InterPro" id="IPR008271">
    <property type="entry name" value="Ser/Thr_kinase_AS"/>
</dbReference>
<gene>
    <name evidence="14" type="ORF">L227DRAFT_493038</name>
</gene>
<dbReference type="Pfam" id="PF00069">
    <property type="entry name" value="Pkinase"/>
    <property type="match status" value="1"/>
</dbReference>
<dbReference type="EC" id="2.7.11.11" evidence="1"/>
<dbReference type="GO" id="GO:0005524">
    <property type="term" value="F:ATP binding"/>
    <property type="evidence" value="ECO:0007669"/>
    <property type="project" value="UniProtKB-UniRule"/>
</dbReference>
<dbReference type="PROSITE" id="PS00107">
    <property type="entry name" value="PROTEIN_KINASE_ATP"/>
    <property type="match status" value="1"/>
</dbReference>
<feature type="compositionally biased region" description="Basic and acidic residues" evidence="11">
    <location>
        <begin position="98"/>
        <end position="107"/>
    </location>
</feature>
<evidence type="ECO:0000259" key="13">
    <source>
        <dbReference type="PROSITE" id="PS51285"/>
    </source>
</evidence>
<dbReference type="OrthoDB" id="63267at2759"/>
<organism evidence="14 15">
    <name type="scientific">Lentinus tigrinus ALCF2SS1-6</name>
    <dbReference type="NCBI Taxonomy" id="1328759"/>
    <lineage>
        <taxon>Eukaryota</taxon>
        <taxon>Fungi</taxon>
        <taxon>Dikarya</taxon>
        <taxon>Basidiomycota</taxon>
        <taxon>Agaricomycotina</taxon>
        <taxon>Agaricomycetes</taxon>
        <taxon>Polyporales</taxon>
        <taxon>Polyporaceae</taxon>
        <taxon>Lentinus</taxon>
    </lineage>
</organism>
<keyword evidence="2 10" id="KW-0723">Serine/threonine-protein kinase</keyword>
<evidence type="ECO:0000256" key="8">
    <source>
        <dbReference type="ARBA" id="ARBA00047454"/>
    </source>
</evidence>
<evidence type="ECO:0000256" key="11">
    <source>
        <dbReference type="SAM" id="MobiDB-lite"/>
    </source>
</evidence>
<dbReference type="FunFam" id="1.10.510.10:FF:000005">
    <property type="entry name" value="cAMP-dependent protein kinase catalytic subunit alpha"/>
    <property type="match status" value="1"/>
</dbReference>
<evidence type="ECO:0000313" key="14">
    <source>
        <dbReference type="EMBL" id="RPD65990.1"/>
    </source>
</evidence>
<dbReference type="InterPro" id="IPR017441">
    <property type="entry name" value="Protein_kinase_ATP_BS"/>
</dbReference>
<dbReference type="GO" id="GO:0004691">
    <property type="term" value="F:cAMP-dependent protein kinase activity"/>
    <property type="evidence" value="ECO:0007669"/>
    <property type="project" value="UniProtKB-EC"/>
</dbReference>